<dbReference type="Proteomes" id="UP000023351">
    <property type="component" value="Unassembled WGS sequence"/>
</dbReference>
<dbReference type="EMBL" id="JAOJ01000002">
    <property type="protein sequence ID" value="EUA70104.1"/>
    <property type="molecule type" value="Genomic_DNA"/>
</dbReference>
<dbReference type="AlphaFoldDB" id="X8DNU5"/>
<gene>
    <name evidence="1" type="ORF">I540_1075</name>
</gene>
<reference evidence="1 2" key="1">
    <citation type="submission" date="2013-12" db="EMBL/GenBank/DDBJ databases">
        <authorList>
            <person name="Zelazny A."/>
            <person name="Olivier K."/>
            <person name="Holland S."/>
            <person name="Lenaerts A."/>
            <person name="Ordway D."/>
            <person name="DeGroote M.A."/>
            <person name="Parker T."/>
            <person name="Sizemore C."/>
            <person name="Tallon L.J."/>
            <person name="Sadzewicz L.K."/>
            <person name="Sengamalay N."/>
            <person name="Fraser C.M."/>
            <person name="Hine E."/>
            <person name="Shefchek K.A."/>
            <person name="Das S.P."/>
            <person name="Tettelin H."/>
        </authorList>
    </citation>
    <scope>NUCLEOTIDE SEQUENCE [LARGE SCALE GENOMIC DNA]</scope>
    <source>
        <strain evidence="1 2">1513</strain>
    </source>
</reference>
<evidence type="ECO:0000313" key="1">
    <source>
        <dbReference type="EMBL" id="EUA70104.1"/>
    </source>
</evidence>
<dbReference type="InterPro" id="IPR006311">
    <property type="entry name" value="TAT_signal"/>
</dbReference>
<proteinExistence type="predicted"/>
<evidence type="ECO:0000313" key="2">
    <source>
        <dbReference type="Proteomes" id="UP000023351"/>
    </source>
</evidence>
<name>X8DNU5_9MYCO</name>
<dbReference type="Pfam" id="PF10518">
    <property type="entry name" value="TAT_signal"/>
    <property type="match status" value="1"/>
</dbReference>
<dbReference type="PATRIC" id="fig|1299321.3.peg.1028"/>
<dbReference type="InterPro" id="IPR019546">
    <property type="entry name" value="TAT_signal_bac_arc"/>
</dbReference>
<organism evidence="1 2">
    <name type="scientific">Mycobacteroides abscessus subsp. bolletii 1513</name>
    <dbReference type="NCBI Taxonomy" id="1299321"/>
    <lineage>
        <taxon>Bacteria</taxon>
        <taxon>Bacillati</taxon>
        <taxon>Actinomycetota</taxon>
        <taxon>Actinomycetes</taxon>
        <taxon>Mycobacteriales</taxon>
        <taxon>Mycobacteriaceae</taxon>
        <taxon>Mycobacteroides</taxon>
        <taxon>Mycobacteroides abscessus</taxon>
    </lineage>
</organism>
<protein>
    <submittedName>
        <fullName evidence="1">TAT (Twin-arginine translocation) pathway signal sequence family protein</fullName>
    </submittedName>
</protein>
<sequence length="74" mass="7648">MDVNRRNFLRGAAVGAAGTAITGAALVKGAEVDANAAAVAVPPSRYPFHGVHQSGILVPPRPRSRTSPVTWPSM</sequence>
<dbReference type="PROSITE" id="PS51318">
    <property type="entry name" value="TAT"/>
    <property type="match status" value="1"/>
</dbReference>
<accession>X8DNU5</accession>
<comment type="caution">
    <text evidence="1">The sequence shown here is derived from an EMBL/GenBank/DDBJ whole genome shotgun (WGS) entry which is preliminary data.</text>
</comment>